<dbReference type="GO" id="GO:0016020">
    <property type="term" value="C:membrane"/>
    <property type="evidence" value="ECO:0007669"/>
    <property type="project" value="UniProtKB-SubCell"/>
</dbReference>
<keyword evidence="3 6" id="KW-0812">Transmembrane</keyword>
<evidence type="ECO:0000256" key="7">
    <source>
        <dbReference type="SAM" id="Phobius"/>
    </source>
</evidence>
<dbReference type="OrthoDB" id="9762833at2"/>
<protein>
    <recommendedName>
        <fullName evidence="6">Transporter</fullName>
    </recommendedName>
</protein>
<dbReference type="Proteomes" id="UP000242084">
    <property type="component" value="Chromosome 1"/>
</dbReference>
<evidence type="ECO:0000313" key="9">
    <source>
        <dbReference type="Proteomes" id="UP000242084"/>
    </source>
</evidence>
<dbReference type="CDD" id="cd10336">
    <property type="entry name" value="SLC6sbd_Tyt1-Like"/>
    <property type="match status" value="1"/>
</dbReference>
<dbReference type="InterPro" id="IPR037272">
    <property type="entry name" value="SNS_sf"/>
</dbReference>
<dbReference type="EMBL" id="LT906462">
    <property type="protein sequence ID" value="SNV81658.1"/>
    <property type="molecule type" value="Genomic_DNA"/>
</dbReference>
<feature type="transmembrane region" description="Helical" evidence="7">
    <location>
        <begin position="216"/>
        <end position="240"/>
    </location>
</feature>
<feature type="transmembrane region" description="Helical" evidence="7">
    <location>
        <begin position="297"/>
        <end position="320"/>
    </location>
</feature>
<feature type="transmembrane region" description="Helical" evidence="7">
    <location>
        <begin position="42"/>
        <end position="64"/>
    </location>
</feature>
<feature type="transmembrane region" description="Helical" evidence="7">
    <location>
        <begin position="12"/>
        <end position="30"/>
    </location>
</feature>
<evidence type="ECO:0000256" key="4">
    <source>
        <dbReference type="ARBA" id="ARBA00022989"/>
    </source>
</evidence>
<organism evidence="8 9">
    <name type="scientific">Mammaliicoccus stepanovicii</name>
    <dbReference type="NCBI Taxonomy" id="643214"/>
    <lineage>
        <taxon>Bacteria</taxon>
        <taxon>Bacillati</taxon>
        <taxon>Bacillota</taxon>
        <taxon>Bacilli</taxon>
        <taxon>Bacillales</taxon>
        <taxon>Staphylococcaceae</taxon>
        <taxon>Mammaliicoccus</taxon>
    </lineage>
</organism>
<keyword evidence="6" id="KW-0769">Symport</keyword>
<dbReference type="PANTHER" id="PTHR42948:SF1">
    <property type="entry name" value="TRANSPORTER"/>
    <property type="match status" value="1"/>
</dbReference>
<feature type="transmembrane region" description="Helical" evidence="7">
    <location>
        <begin position="142"/>
        <end position="163"/>
    </location>
</feature>
<evidence type="ECO:0000256" key="1">
    <source>
        <dbReference type="ARBA" id="ARBA00004141"/>
    </source>
</evidence>
<evidence type="ECO:0000256" key="6">
    <source>
        <dbReference type="RuleBase" id="RU003732"/>
    </source>
</evidence>
<dbReference type="SUPFAM" id="SSF161070">
    <property type="entry name" value="SNF-like"/>
    <property type="match status" value="1"/>
</dbReference>
<accession>A0A240AFK8</accession>
<dbReference type="RefSeq" id="WP_095089977.1">
    <property type="nucleotide sequence ID" value="NZ_BMDM01000008.1"/>
</dbReference>
<feature type="transmembrane region" description="Helical" evidence="7">
    <location>
        <begin position="175"/>
        <end position="196"/>
    </location>
</feature>
<dbReference type="InterPro" id="IPR000175">
    <property type="entry name" value="Na/ntran_symport"/>
</dbReference>
<keyword evidence="2 6" id="KW-0813">Transport</keyword>
<dbReference type="PANTHER" id="PTHR42948">
    <property type="entry name" value="TRANSPORTER"/>
    <property type="match status" value="1"/>
</dbReference>
<feature type="transmembrane region" description="Helical" evidence="7">
    <location>
        <begin position="341"/>
        <end position="359"/>
    </location>
</feature>
<reference evidence="8 9" key="1">
    <citation type="submission" date="2017-06" db="EMBL/GenBank/DDBJ databases">
        <authorList>
            <consortium name="Pathogen Informatics"/>
        </authorList>
    </citation>
    <scope>NUCLEOTIDE SEQUENCE [LARGE SCALE GENOMIC DNA]</scope>
    <source>
        <strain evidence="8 9">NCTC13839</strain>
    </source>
</reference>
<comment type="similarity">
    <text evidence="6">Belongs to the sodium:neurotransmitter symporter (SNF) (TC 2.A.22) family.</text>
</comment>
<keyword evidence="5 7" id="KW-0472">Membrane</keyword>
<sequence length="446" mass="49278">MKNLSQWSSNLGFILASAGSAIGLGAVWKFPYMAGNYGGGAFLFIFIIFTLLVGLPLLLSEFILGRHGKTYSTNIFGKVSGKKSFNIIGWLGNITVFVLFSFYSVIGGWIILYIIRTLLDIVGLTHSHNYGLIFTDYIANPLYAMASQFAFILFTVFIVSKGVEKGIEKASKIMMPLLFISFVIIIIRSITLDGALEGIEYFLKPKVSDLSSEGVLYALGQSFFALSLGTCGMMTYASYLDKKTNIVKSANAIVWMNILVSVAAGLAIFPAIFAFGLEPNQGPGLLFIILPQVFDQMFLGQLFYLLFLVLFLFAAITSSISLLELNISNITKNDNKNRKKWSYIIGSLVFIFGIPSALSNGLLQHFTFGVGSFFDNMDFLVSNILMPIGAFGVTIFVGHIFNKDTIMKELNLSNTRLGRSFVDTWYFLVKFVLPIIIIAVFIGQLL</sequence>
<dbReference type="InterPro" id="IPR047218">
    <property type="entry name" value="YocR/YhdH-like"/>
</dbReference>
<feature type="transmembrane region" description="Helical" evidence="7">
    <location>
        <begin position="85"/>
        <end position="115"/>
    </location>
</feature>
<dbReference type="PROSITE" id="PS50267">
    <property type="entry name" value="NA_NEUROTRAN_SYMP_3"/>
    <property type="match status" value="1"/>
</dbReference>
<dbReference type="PROSITE" id="PS00610">
    <property type="entry name" value="NA_NEUROTRAN_SYMP_1"/>
    <property type="match status" value="1"/>
</dbReference>
<dbReference type="AlphaFoldDB" id="A0A240AFK8"/>
<keyword evidence="4 7" id="KW-1133">Transmembrane helix</keyword>
<dbReference type="GO" id="GO:0015293">
    <property type="term" value="F:symporter activity"/>
    <property type="evidence" value="ECO:0007669"/>
    <property type="project" value="UniProtKB-KW"/>
</dbReference>
<proteinExistence type="inferred from homology"/>
<evidence type="ECO:0000256" key="5">
    <source>
        <dbReference type="ARBA" id="ARBA00023136"/>
    </source>
</evidence>
<dbReference type="PRINTS" id="PR00176">
    <property type="entry name" value="NANEUSMPORT"/>
</dbReference>
<dbReference type="Pfam" id="PF00209">
    <property type="entry name" value="SNF"/>
    <property type="match status" value="2"/>
</dbReference>
<dbReference type="KEGG" id="sste:SAMEA4384403_2463"/>
<feature type="transmembrane region" description="Helical" evidence="7">
    <location>
        <begin position="422"/>
        <end position="443"/>
    </location>
</feature>
<evidence type="ECO:0000256" key="2">
    <source>
        <dbReference type="ARBA" id="ARBA00022448"/>
    </source>
</evidence>
<feature type="transmembrane region" description="Helical" evidence="7">
    <location>
        <begin position="379"/>
        <end position="401"/>
    </location>
</feature>
<dbReference type="NCBIfam" id="NF037979">
    <property type="entry name" value="Na_transp"/>
    <property type="match status" value="1"/>
</dbReference>
<evidence type="ECO:0000256" key="3">
    <source>
        <dbReference type="ARBA" id="ARBA00022692"/>
    </source>
</evidence>
<comment type="subcellular location">
    <subcellularLocation>
        <location evidence="1">Membrane</location>
        <topology evidence="1">Multi-pass membrane protein</topology>
    </subcellularLocation>
</comment>
<gene>
    <name evidence="8" type="ORF">SAMEA4384403_02463</name>
</gene>
<evidence type="ECO:0000313" key="8">
    <source>
        <dbReference type="EMBL" id="SNV81658.1"/>
    </source>
</evidence>
<keyword evidence="9" id="KW-1185">Reference proteome</keyword>
<feature type="transmembrane region" description="Helical" evidence="7">
    <location>
        <begin position="252"/>
        <end position="277"/>
    </location>
</feature>
<name>A0A240AFK8_9STAP</name>